<comment type="caution">
    <text evidence="3">The sequence shown here is derived from an EMBL/GenBank/DDBJ whole genome shotgun (WGS) entry which is preliminary data.</text>
</comment>
<dbReference type="Pfam" id="PF07683">
    <property type="entry name" value="CobW_C"/>
    <property type="match status" value="1"/>
</dbReference>
<feature type="domain" description="CobW C-terminal" evidence="2">
    <location>
        <begin position="261"/>
        <end position="377"/>
    </location>
</feature>
<dbReference type="Pfam" id="PF02492">
    <property type="entry name" value="cobW"/>
    <property type="match status" value="1"/>
</dbReference>
<name>A0ABP6S1J2_9PSEU</name>
<sequence length="424" mass="45769">MGLRVGTETEPSEAARVPLVVVAGLDGEHVAETAGAVRATDPHGTAVVHHDLREVTSGVVRRYLRHGDSEQLTVLELAHGCVSCTLREDFLPLLRRLAAAPDVRRIVVRLDSSLEPEAICWAIEHVVVDTAPVAEDVEVEAVLTAVDLPSWLGDVSGDEPLYERGLAGSPDDERTVAQVGVGQVEFADAVVLAGDADRWQTVRTEAVLDRLTPAAPRTALTGLDVPALLARIPAGARRGEVDGAHGPLLRGQPPLDEESGVSVVLFEQRRPFHPERLHDALDVLLDGVVRTRGRAWVASQPDTALWLESAGGGLRVGHAGPWLVTQTPEQWAQVDPERQVKASLNWDDYYGDRMQELVVIAHEADPGAIRGALHEALLTDEELALGETAWRELPDPFGEWHEDPCADDEPQQAPASSEGDQRGA</sequence>
<dbReference type="InterPro" id="IPR051927">
    <property type="entry name" value="Zn_Chap_cDPG_Synth"/>
</dbReference>
<dbReference type="SUPFAM" id="SSF90002">
    <property type="entry name" value="Hypothetical protein YjiA, C-terminal domain"/>
    <property type="match status" value="1"/>
</dbReference>
<accession>A0ABP6S1J2</accession>
<evidence type="ECO:0000313" key="3">
    <source>
        <dbReference type="EMBL" id="GAA3365536.1"/>
    </source>
</evidence>
<dbReference type="NCBIfam" id="NF047431">
    <property type="entry name" value="hiber_recruit"/>
    <property type="match status" value="1"/>
</dbReference>
<dbReference type="EMBL" id="BAAAYK010000038">
    <property type="protein sequence ID" value="GAA3365536.1"/>
    <property type="molecule type" value="Genomic_DNA"/>
</dbReference>
<dbReference type="InterPro" id="IPR027417">
    <property type="entry name" value="P-loop_NTPase"/>
</dbReference>
<proteinExistence type="predicted"/>
<evidence type="ECO:0000313" key="4">
    <source>
        <dbReference type="Proteomes" id="UP001500483"/>
    </source>
</evidence>
<protein>
    <submittedName>
        <fullName evidence="3">GTP-binding protein</fullName>
    </submittedName>
</protein>
<dbReference type="PANTHER" id="PTHR43603:SF1">
    <property type="entry name" value="ZINC-REGULATED GTPASE METALLOPROTEIN ACTIVATOR 1"/>
    <property type="match status" value="1"/>
</dbReference>
<dbReference type="SMART" id="SM00833">
    <property type="entry name" value="CobW_C"/>
    <property type="match status" value="1"/>
</dbReference>
<feature type="compositionally biased region" description="Basic and acidic residues" evidence="1">
    <location>
        <begin position="392"/>
        <end position="404"/>
    </location>
</feature>
<feature type="region of interest" description="Disordered" evidence="1">
    <location>
        <begin position="392"/>
        <end position="424"/>
    </location>
</feature>
<dbReference type="Gene3D" id="3.40.50.300">
    <property type="entry name" value="P-loop containing nucleotide triphosphate hydrolases"/>
    <property type="match status" value="1"/>
</dbReference>
<keyword evidence="4" id="KW-1185">Reference proteome</keyword>
<evidence type="ECO:0000259" key="2">
    <source>
        <dbReference type="SMART" id="SM00833"/>
    </source>
</evidence>
<dbReference type="InterPro" id="IPR011629">
    <property type="entry name" value="CobW-like_C"/>
</dbReference>
<organism evidence="3 4">
    <name type="scientific">Saccharopolyspora gregorii</name>
    <dbReference type="NCBI Taxonomy" id="33914"/>
    <lineage>
        <taxon>Bacteria</taxon>
        <taxon>Bacillati</taxon>
        <taxon>Actinomycetota</taxon>
        <taxon>Actinomycetes</taxon>
        <taxon>Pseudonocardiales</taxon>
        <taxon>Pseudonocardiaceae</taxon>
        <taxon>Saccharopolyspora</taxon>
    </lineage>
</organism>
<dbReference type="PANTHER" id="PTHR43603">
    <property type="entry name" value="COBW DOMAIN-CONTAINING PROTEIN DDB_G0274527"/>
    <property type="match status" value="1"/>
</dbReference>
<reference evidence="4" key="1">
    <citation type="journal article" date="2019" name="Int. J. Syst. Evol. Microbiol.">
        <title>The Global Catalogue of Microorganisms (GCM) 10K type strain sequencing project: providing services to taxonomists for standard genome sequencing and annotation.</title>
        <authorList>
            <consortium name="The Broad Institute Genomics Platform"/>
            <consortium name="The Broad Institute Genome Sequencing Center for Infectious Disease"/>
            <person name="Wu L."/>
            <person name="Ma J."/>
        </authorList>
    </citation>
    <scope>NUCLEOTIDE SEQUENCE [LARGE SCALE GENOMIC DNA]</scope>
    <source>
        <strain evidence="4">JCM 9687</strain>
    </source>
</reference>
<dbReference type="InterPro" id="IPR003495">
    <property type="entry name" value="CobW/HypB/UreG_nucleotide-bd"/>
</dbReference>
<gene>
    <name evidence="3" type="ORF">GCM10020366_65840</name>
</gene>
<evidence type="ECO:0000256" key="1">
    <source>
        <dbReference type="SAM" id="MobiDB-lite"/>
    </source>
</evidence>
<dbReference type="Proteomes" id="UP001500483">
    <property type="component" value="Unassembled WGS sequence"/>
</dbReference>